<feature type="compositionally biased region" description="Basic and acidic residues" evidence="1">
    <location>
        <begin position="576"/>
        <end position="587"/>
    </location>
</feature>
<dbReference type="EMBL" id="CAJVPP010008720">
    <property type="protein sequence ID" value="CAG8699195.1"/>
    <property type="molecule type" value="Genomic_DNA"/>
</dbReference>
<feature type="compositionally biased region" description="Polar residues" evidence="1">
    <location>
        <begin position="246"/>
        <end position="258"/>
    </location>
</feature>
<feature type="region of interest" description="Disordered" evidence="1">
    <location>
        <begin position="565"/>
        <end position="594"/>
    </location>
</feature>
<dbReference type="Proteomes" id="UP000789375">
    <property type="component" value="Unassembled WGS sequence"/>
</dbReference>
<dbReference type="AlphaFoldDB" id="A0A9N9N3T4"/>
<comment type="caution">
    <text evidence="2">The sequence shown here is derived from an EMBL/GenBank/DDBJ whole genome shotgun (WGS) entry which is preliminary data.</text>
</comment>
<keyword evidence="3" id="KW-1185">Reference proteome</keyword>
<feature type="region of interest" description="Disordered" evidence="1">
    <location>
        <begin position="151"/>
        <end position="195"/>
    </location>
</feature>
<gene>
    <name evidence="2" type="ORF">FMOSSE_LOCUS13740</name>
</gene>
<feature type="compositionally biased region" description="Basic and acidic residues" evidence="1">
    <location>
        <begin position="108"/>
        <end position="123"/>
    </location>
</feature>
<feature type="region of interest" description="Disordered" evidence="1">
    <location>
        <begin position="103"/>
        <end position="139"/>
    </location>
</feature>
<evidence type="ECO:0000256" key="1">
    <source>
        <dbReference type="SAM" id="MobiDB-lite"/>
    </source>
</evidence>
<proteinExistence type="predicted"/>
<name>A0A9N9N3T4_FUNMO</name>
<feature type="compositionally biased region" description="Polar residues" evidence="1">
    <location>
        <begin position="217"/>
        <end position="232"/>
    </location>
</feature>
<accession>A0A9N9N3T4</accession>
<feature type="region of interest" description="Disordered" evidence="1">
    <location>
        <begin position="209"/>
        <end position="271"/>
    </location>
</feature>
<evidence type="ECO:0000313" key="2">
    <source>
        <dbReference type="EMBL" id="CAG8699195.1"/>
    </source>
</evidence>
<feature type="compositionally biased region" description="Basic and acidic residues" evidence="1">
    <location>
        <begin position="655"/>
        <end position="667"/>
    </location>
</feature>
<evidence type="ECO:0000313" key="3">
    <source>
        <dbReference type="Proteomes" id="UP000789375"/>
    </source>
</evidence>
<feature type="compositionally biased region" description="Basic and acidic residues" evidence="1">
    <location>
        <begin position="711"/>
        <end position="726"/>
    </location>
</feature>
<organism evidence="2 3">
    <name type="scientific">Funneliformis mosseae</name>
    <name type="common">Endomycorrhizal fungus</name>
    <name type="synonym">Glomus mosseae</name>
    <dbReference type="NCBI Taxonomy" id="27381"/>
    <lineage>
        <taxon>Eukaryota</taxon>
        <taxon>Fungi</taxon>
        <taxon>Fungi incertae sedis</taxon>
        <taxon>Mucoromycota</taxon>
        <taxon>Glomeromycotina</taxon>
        <taxon>Glomeromycetes</taxon>
        <taxon>Glomerales</taxon>
        <taxon>Glomeraceae</taxon>
        <taxon>Funneliformis</taxon>
    </lineage>
</organism>
<feature type="region of interest" description="Disordered" evidence="1">
    <location>
        <begin position="407"/>
        <end position="429"/>
    </location>
</feature>
<feature type="compositionally biased region" description="Polar residues" evidence="1">
    <location>
        <begin position="681"/>
        <end position="691"/>
    </location>
</feature>
<feature type="non-terminal residue" evidence="2">
    <location>
        <position position="726"/>
    </location>
</feature>
<protein>
    <submittedName>
        <fullName evidence="2">13404_t:CDS:1</fullName>
    </submittedName>
</protein>
<reference evidence="2" key="1">
    <citation type="submission" date="2021-06" db="EMBL/GenBank/DDBJ databases">
        <authorList>
            <person name="Kallberg Y."/>
            <person name="Tangrot J."/>
            <person name="Rosling A."/>
        </authorList>
    </citation>
    <scope>NUCLEOTIDE SEQUENCE</scope>
    <source>
        <strain evidence="2">87-6 pot B 2015</strain>
    </source>
</reference>
<sequence length="726" mass="82561">MELMEFLSSDSEDSDKGSMVIVRPEDVTNVVPTYDEKVNENQYLKKSSNIGEAKQVSFGEKVFDRANLDKSMIIGGEKESVHYISPMTRDNFEDNRNLTELAPHKNPLFKDKQNREVIDKRNSLPEFNQPITGDLSEDNKFHNQRFSYDVNRQIPSTDPGHLMSSFSQSHDTKNSLELKGNSKKPSKPVTNEEFDELLRIPIQTTHTRRDTGFGLRSQDNLLPSQYINPKQDNSVDDTHRDVRYGLSSQVNLQSNTNKQETRRDTGLGLGTRDNLLHSQYINPKQDNLVDDTHRDVRYGLSPQVNLQGNKNKQEILRDTGFGLGSQDNLLHSQYISPKQDNLIDDTHREIKYGLNPQDNLQSNANKLDTRRDTGLGFGSQDNLLHSQYISPKQDNLVDDTHRDVRYGLSPQVNLQGNKNKQETRRDTGFGLGSQDNLLHSQYINPKQDNSVDDTHRDVRYGLNPQVNLQSNKNKQEIRRDTGFGLGSQENLLHSQYISPKKDNLVDDTHRDVRYVSPQVNIQGNKNKQEILRDTGFGLGSQDNLLHSQYINPKQDNLDHDIRYGLNPQDNFQSNKNKRDSLTDDTHRGLGSQDNIPYAQRNEQYLSDDTLQGFGYGLGGSQGFQRNNSKQDYLSDVTRRDIGHGLGPQGNISYTQRKEQNVSDDTRQDLGYGLGGSQGLQRNNSKQDNLSDVTRRDIGHGLGPQGNIPYTHRKEQNVSDDTRQDLG</sequence>
<feature type="region of interest" description="Disordered" evidence="1">
    <location>
        <begin position="1"/>
        <end position="20"/>
    </location>
</feature>
<feature type="region of interest" description="Disordered" evidence="1">
    <location>
        <begin position="639"/>
        <end position="726"/>
    </location>
</feature>